<dbReference type="Proteomes" id="UP001566132">
    <property type="component" value="Unassembled WGS sequence"/>
</dbReference>
<keyword evidence="3" id="KW-1185">Reference proteome</keyword>
<protein>
    <recommendedName>
        <fullName evidence="1">CHK kinase-like domain-containing protein</fullName>
    </recommendedName>
</protein>
<reference evidence="2 3" key="1">
    <citation type="submission" date="2024-05" db="EMBL/GenBank/DDBJ databases">
        <title>Genetic variation in Jamaican populations of the coffee berry borer (Hypothenemus hampei).</title>
        <authorList>
            <person name="Errbii M."/>
            <person name="Myrie A."/>
        </authorList>
    </citation>
    <scope>NUCLEOTIDE SEQUENCE [LARGE SCALE GENOMIC DNA]</scope>
    <source>
        <strain evidence="2">JA-Hopewell-2020-01-JO</strain>
        <tissue evidence="2">Whole body</tissue>
    </source>
</reference>
<dbReference type="Pfam" id="PF02958">
    <property type="entry name" value="EcKL"/>
    <property type="match status" value="1"/>
</dbReference>
<dbReference type="PANTHER" id="PTHR11012:SF30">
    <property type="entry name" value="PROTEIN KINASE-LIKE DOMAIN-CONTAINING"/>
    <property type="match status" value="1"/>
</dbReference>
<evidence type="ECO:0000313" key="3">
    <source>
        <dbReference type="Proteomes" id="UP001566132"/>
    </source>
</evidence>
<accession>A0ABD1F7M9</accession>
<proteinExistence type="predicted"/>
<dbReference type="InterPro" id="IPR011009">
    <property type="entry name" value="Kinase-like_dom_sf"/>
</dbReference>
<evidence type="ECO:0000313" key="2">
    <source>
        <dbReference type="EMBL" id="KAL1513593.1"/>
    </source>
</evidence>
<evidence type="ECO:0000259" key="1">
    <source>
        <dbReference type="SMART" id="SM00587"/>
    </source>
</evidence>
<organism evidence="2 3">
    <name type="scientific">Hypothenemus hampei</name>
    <name type="common">Coffee berry borer</name>
    <dbReference type="NCBI Taxonomy" id="57062"/>
    <lineage>
        <taxon>Eukaryota</taxon>
        <taxon>Metazoa</taxon>
        <taxon>Ecdysozoa</taxon>
        <taxon>Arthropoda</taxon>
        <taxon>Hexapoda</taxon>
        <taxon>Insecta</taxon>
        <taxon>Pterygota</taxon>
        <taxon>Neoptera</taxon>
        <taxon>Endopterygota</taxon>
        <taxon>Coleoptera</taxon>
        <taxon>Polyphaga</taxon>
        <taxon>Cucujiformia</taxon>
        <taxon>Curculionidae</taxon>
        <taxon>Scolytinae</taxon>
        <taxon>Hypothenemus</taxon>
    </lineage>
</organism>
<dbReference type="PANTHER" id="PTHR11012">
    <property type="entry name" value="PROTEIN KINASE-LIKE DOMAIN-CONTAINING"/>
    <property type="match status" value="1"/>
</dbReference>
<dbReference type="InterPro" id="IPR004119">
    <property type="entry name" value="EcKL"/>
</dbReference>
<dbReference type="SUPFAM" id="SSF56112">
    <property type="entry name" value="Protein kinase-like (PK-like)"/>
    <property type="match status" value="1"/>
</dbReference>
<dbReference type="SMART" id="SM00587">
    <property type="entry name" value="CHK"/>
    <property type="match status" value="1"/>
</dbReference>
<gene>
    <name evidence="2" type="ORF">ABEB36_002987</name>
</gene>
<comment type="caution">
    <text evidence="2">The sequence shown here is derived from an EMBL/GenBank/DDBJ whole genome shotgun (WGS) entry which is preliminary data.</text>
</comment>
<dbReference type="AlphaFoldDB" id="A0ABD1F7M9"/>
<name>A0ABD1F7M9_HYPHA</name>
<dbReference type="InterPro" id="IPR015897">
    <property type="entry name" value="CHK_kinase-like"/>
</dbReference>
<dbReference type="Gene3D" id="3.90.1200.10">
    <property type="match status" value="1"/>
</dbReference>
<feature type="domain" description="CHK kinase-like" evidence="1">
    <location>
        <begin position="134"/>
        <end position="331"/>
    </location>
</feature>
<dbReference type="EMBL" id="JBDJPC010000002">
    <property type="protein sequence ID" value="KAL1513593.1"/>
    <property type="molecule type" value="Genomic_DNA"/>
</dbReference>
<sequence length="408" mass="48185">MSKGNDLTTGFLTDLFKCVSAEALKRENIEKYDLKIYGTEDKIEQYGSDIAYIDISAENFNAERRDYNLVLKYGHTQKNIKNKIPIREGFQREIDIYSKLIPCYQAFKQNKNLPKFCITPKCFLTKFSETDAIIVLENLKKQEYHTYNRNLPMNVKHIKLILEAYAEWHALSFVMQHHQNEEYLNIKKNFTSNPWKPYFKNQLGELIDFGQDTLHNILEQNGYDDLLGKYKQKLGNAHARTVIMDLMDTKENKAVILHGDCWNNNFMFKYSDDSLTKCIAVALLDFQMCSFKSPVFDLSHLIYAVASEEELLHFRELIDHYYFYLSNYMKKFGSNPEKLFPFRLLKSHWRKYCAYGAILNPYIAMYCFVDKENTADFGVYQTLKNVTTKREYIRRVIGVARHFVEYEL</sequence>